<keyword evidence="2" id="KW-1185">Reference proteome</keyword>
<accession>A0AAJ0EQJ5</accession>
<protein>
    <submittedName>
        <fullName evidence="1">Uncharacterized protein</fullName>
    </submittedName>
</protein>
<sequence>MCRVCDRLNYDPFPHVPLDDEDGEDDGHELQEVPVVPFRRKNLNPLQTVVTPAPSHDDAPIFAAYLKPKVAPEPGDWDFSYQRQAPFGMAVYDTTPSATPTRAAKMVHALSHRTRRHNREWGRDRIEVACFPLPSHLSSQERAKACIIHHGHEIRNRAVLDNIDDAKFWFLSEDFEDEWYSRGIIIIDRLEDTWEDSFECDDTRIQFEDEMTQSSFGSFATVHWRPREETWERYEEDFQPESRVHMRKYGLESIGRLLGREGIGSSIRGFYEHFAPDGVLDRELAVARRGLDMRQQLLKQKLSRVMRLDCSSD</sequence>
<comment type="caution">
    <text evidence="1">The sequence shown here is derived from an EMBL/GenBank/DDBJ whole genome shotgun (WGS) entry which is preliminary data.</text>
</comment>
<gene>
    <name evidence="1" type="ORF">BDP55DRAFT_286308</name>
</gene>
<name>A0AAJ0EQJ5_9PEZI</name>
<proteinExistence type="predicted"/>
<dbReference type="Proteomes" id="UP001224890">
    <property type="component" value="Unassembled WGS sequence"/>
</dbReference>
<evidence type="ECO:0000313" key="1">
    <source>
        <dbReference type="EMBL" id="KAK1671707.1"/>
    </source>
</evidence>
<dbReference type="RefSeq" id="XP_060425710.1">
    <property type="nucleotide sequence ID" value="XM_060566517.1"/>
</dbReference>
<organism evidence="1 2">
    <name type="scientific">Colletotrichum godetiae</name>
    <dbReference type="NCBI Taxonomy" id="1209918"/>
    <lineage>
        <taxon>Eukaryota</taxon>
        <taxon>Fungi</taxon>
        <taxon>Dikarya</taxon>
        <taxon>Ascomycota</taxon>
        <taxon>Pezizomycotina</taxon>
        <taxon>Sordariomycetes</taxon>
        <taxon>Hypocreomycetidae</taxon>
        <taxon>Glomerellales</taxon>
        <taxon>Glomerellaceae</taxon>
        <taxon>Colletotrichum</taxon>
        <taxon>Colletotrichum acutatum species complex</taxon>
    </lineage>
</organism>
<dbReference type="GeneID" id="85451043"/>
<reference evidence="1" key="1">
    <citation type="submission" date="2021-06" db="EMBL/GenBank/DDBJ databases">
        <title>Comparative genomics, transcriptomics and evolutionary studies reveal genomic signatures of adaptation to plant cell wall in hemibiotrophic fungi.</title>
        <authorList>
            <consortium name="DOE Joint Genome Institute"/>
            <person name="Baroncelli R."/>
            <person name="Diaz J.F."/>
            <person name="Benocci T."/>
            <person name="Peng M."/>
            <person name="Battaglia E."/>
            <person name="Haridas S."/>
            <person name="Andreopoulos W."/>
            <person name="Labutti K."/>
            <person name="Pangilinan J."/>
            <person name="Floch G.L."/>
            <person name="Makela M.R."/>
            <person name="Henrissat B."/>
            <person name="Grigoriev I.V."/>
            <person name="Crouch J.A."/>
            <person name="De Vries R.P."/>
            <person name="Sukno S.A."/>
            <person name="Thon M.R."/>
        </authorList>
    </citation>
    <scope>NUCLEOTIDE SEQUENCE</scope>
    <source>
        <strain evidence="1">CBS 193.32</strain>
    </source>
</reference>
<evidence type="ECO:0000313" key="2">
    <source>
        <dbReference type="Proteomes" id="UP001224890"/>
    </source>
</evidence>
<dbReference type="EMBL" id="JAHMHR010000044">
    <property type="protein sequence ID" value="KAK1671707.1"/>
    <property type="molecule type" value="Genomic_DNA"/>
</dbReference>
<dbReference type="AlphaFoldDB" id="A0AAJ0EQJ5"/>